<dbReference type="HOGENOM" id="CLU_072648_0_0_1"/>
<dbReference type="InterPro" id="IPR036573">
    <property type="entry name" value="CBM_sf_5/12"/>
</dbReference>
<dbReference type="EMBL" id="CCBP010000057">
    <property type="protein sequence ID" value="CDO69899.1"/>
    <property type="molecule type" value="Genomic_DNA"/>
</dbReference>
<feature type="compositionally biased region" description="Basic and acidic residues" evidence="2">
    <location>
        <begin position="48"/>
        <end position="61"/>
    </location>
</feature>
<dbReference type="InterPro" id="IPR006616">
    <property type="entry name" value="DM9_repeat"/>
</dbReference>
<accession>A0A060SC97</accession>
<dbReference type="AlphaFoldDB" id="A0A060SC97"/>
<evidence type="ECO:0000256" key="2">
    <source>
        <dbReference type="SAM" id="MobiDB-lite"/>
    </source>
</evidence>
<dbReference type="InterPro" id="IPR003610">
    <property type="entry name" value="CBM5/12"/>
</dbReference>
<dbReference type="GO" id="GO:0004553">
    <property type="term" value="F:hydrolase activity, hydrolyzing O-glycosyl compounds"/>
    <property type="evidence" value="ECO:0007669"/>
    <property type="project" value="InterPro"/>
</dbReference>
<dbReference type="STRING" id="5643.A0A060SC97"/>
<dbReference type="Gene3D" id="2.10.10.20">
    <property type="entry name" value="Carbohydrate-binding module superfamily 5/12"/>
    <property type="match status" value="1"/>
</dbReference>
<dbReference type="GO" id="GO:0005975">
    <property type="term" value="P:carbohydrate metabolic process"/>
    <property type="evidence" value="ECO:0007669"/>
    <property type="project" value="InterPro"/>
</dbReference>
<evidence type="ECO:0000313" key="4">
    <source>
        <dbReference type="EMBL" id="CDO69899.1"/>
    </source>
</evidence>
<comment type="caution">
    <text evidence="4">The sequence shown here is derived from an EMBL/GenBank/DDBJ whole genome shotgun (WGS) entry which is preliminary data.</text>
</comment>
<dbReference type="GO" id="GO:0005576">
    <property type="term" value="C:extracellular region"/>
    <property type="evidence" value="ECO:0007669"/>
    <property type="project" value="InterPro"/>
</dbReference>
<feature type="region of interest" description="Disordered" evidence="2">
    <location>
        <begin position="30"/>
        <end position="114"/>
    </location>
</feature>
<organism evidence="4 5">
    <name type="scientific">Pycnoporus cinnabarinus</name>
    <name type="common">Cinnabar-red polypore</name>
    <name type="synonym">Trametes cinnabarina</name>
    <dbReference type="NCBI Taxonomy" id="5643"/>
    <lineage>
        <taxon>Eukaryota</taxon>
        <taxon>Fungi</taxon>
        <taxon>Dikarya</taxon>
        <taxon>Basidiomycota</taxon>
        <taxon>Agaricomycotina</taxon>
        <taxon>Agaricomycetes</taxon>
        <taxon>Polyporales</taxon>
        <taxon>Polyporaceae</taxon>
        <taxon>Trametes</taxon>
    </lineage>
</organism>
<dbReference type="OMA" id="PHYICRG"/>
<feature type="domain" description="Chitin-binding type-3" evidence="3">
    <location>
        <begin position="2"/>
        <end position="48"/>
    </location>
</feature>
<dbReference type="PANTHER" id="PTHR31649:SF1">
    <property type="entry name" value="FARNESOIC ACID O-METHYL TRANSFERASE DOMAIN-CONTAINING PROTEIN"/>
    <property type="match status" value="1"/>
</dbReference>
<dbReference type="SMART" id="SM00495">
    <property type="entry name" value="ChtBD3"/>
    <property type="match status" value="1"/>
</dbReference>
<evidence type="ECO:0000259" key="3">
    <source>
        <dbReference type="SMART" id="SM00495"/>
    </source>
</evidence>
<sequence>MVYTWEPGTYYDLGTVVEYQGHKYKIIQAHQSEPGWEPPNTPALWGRLPEDREGEHHEQPHQEGGYIPGYNQPPQQQPNITAAGYPQEKQDQPPQPQVPIHDDERKTGWNSLSDERKKEIEVGGGLLAGIAAIGAGYFAYKEHEKSEEEKKANIWALQNWLHEAEARTREYYQNGPRGPATWILVDGKNIPTNVAIVGGEEHGEPHYICRGFHECSVIRAVSIGKASPIFPEGGVIGFAHEEIQLPKYEVLVGDMRALRWVDWHGHVDLQRLGATPVEGGRDADGTPLYIAQAHHHNAIVPGKCSTKLHAAFIPYSGTEKEKKDYRILCYA</sequence>
<gene>
    <name evidence="4" type="ORF">BN946_scf184884.g58</name>
</gene>
<name>A0A060SC97_PYCCI</name>
<dbReference type="SMART" id="SM00696">
    <property type="entry name" value="DM9"/>
    <property type="match status" value="2"/>
</dbReference>
<feature type="compositionally biased region" description="Basic and acidic residues" evidence="2">
    <location>
        <begin position="100"/>
        <end position="114"/>
    </location>
</feature>
<dbReference type="SUPFAM" id="SSF51055">
    <property type="entry name" value="Carbohydrate binding domain"/>
    <property type="match status" value="1"/>
</dbReference>
<protein>
    <submittedName>
        <fullName evidence="4">Carbohydrate-Binding Module Family 12 protein</fullName>
    </submittedName>
</protein>
<evidence type="ECO:0000313" key="5">
    <source>
        <dbReference type="Proteomes" id="UP000029665"/>
    </source>
</evidence>
<dbReference type="GO" id="GO:0030246">
    <property type="term" value="F:carbohydrate binding"/>
    <property type="evidence" value="ECO:0007669"/>
    <property type="project" value="InterPro"/>
</dbReference>
<reference evidence="4" key="1">
    <citation type="submission" date="2014-01" db="EMBL/GenBank/DDBJ databases">
        <title>The genome of the white-rot fungus Pycnoporus cinnabarinus: a basidiomycete model with a versatile arsenal for lignocellulosic biomass breakdown.</title>
        <authorList>
            <person name="Levasseur A."/>
            <person name="Lomascolo A."/>
            <person name="Ruiz-Duenas F.J."/>
            <person name="Uzan E."/>
            <person name="Piumi F."/>
            <person name="Kues U."/>
            <person name="Ram A.F.J."/>
            <person name="Murat C."/>
            <person name="Haon M."/>
            <person name="Benoit I."/>
            <person name="Arfi Y."/>
            <person name="Chevret D."/>
            <person name="Drula E."/>
            <person name="Kwon M.J."/>
            <person name="Gouret P."/>
            <person name="Lesage-Meessen L."/>
            <person name="Lombard V."/>
            <person name="Mariette J."/>
            <person name="Noirot C."/>
            <person name="Park J."/>
            <person name="Patyshakuliyeva A."/>
            <person name="Wieneger R.A.B."/>
            <person name="Wosten H.A.B."/>
            <person name="Martin F."/>
            <person name="Coutinho P.M."/>
            <person name="de Vries R."/>
            <person name="Martinez A.T."/>
            <person name="Klopp C."/>
            <person name="Pontarotti P."/>
            <person name="Henrissat B."/>
            <person name="Record E."/>
        </authorList>
    </citation>
    <scope>NUCLEOTIDE SEQUENCE [LARGE SCALE GENOMIC DNA]</scope>
    <source>
        <strain evidence="4">BRFM137</strain>
    </source>
</reference>
<dbReference type="CDD" id="cd12214">
    <property type="entry name" value="ChiA1_BD"/>
    <property type="match status" value="1"/>
</dbReference>
<dbReference type="Proteomes" id="UP000029665">
    <property type="component" value="Unassembled WGS sequence"/>
</dbReference>
<proteinExistence type="predicted"/>
<keyword evidence="1" id="KW-0378">Hydrolase</keyword>
<evidence type="ECO:0000256" key="1">
    <source>
        <dbReference type="ARBA" id="ARBA00022801"/>
    </source>
</evidence>
<keyword evidence="5" id="KW-1185">Reference proteome</keyword>
<dbReference type="OrthoDB" id="2142040at2759"/>
<dbReference type="PANTHER" id="PTHR31649">
    <property type="entry name" value="AGAP009604-PA"/>
    <property type="match status" value="1"/>
</dbReference>
<feature type="compositionally biased region" description="Low complexity" evidence="2">
    <location>
        <begin position="62"/>
        <end position="80"/>
    </location>
</feature>
<dbReference type="Pfam" id="PF11901">
    <property type="entry name" value="DM9"/>
    <property type="match status" value="1"/>
</dbReference>
<dbReference type="Pfam" id="PF02839">
    <property type="entry name" value="CBM_5_12"/>
    <property type="match status" value="1"/>
</dbReference>